<dbReference type="AlphaFoldDB" id="A0A1V6M0R0"/>
<organism evidence="1 2">
    <name type="scientific">Candidatus Brocadia sapporoensis</name>
    <dbReference type="NCBI Taxonomy" id="392547"/>
    <lineage>
        <taxon>Bacteria</taxon>
        <taxon>Pseudomonadati</taxon>
        <taxon>Planctomycetota</taxon>
        <taxon>Candidatus Brocadiia</taxon>
        <taxon>Candidatus Brocadiales</taxon>
        <taxon>Candidatus Brocadiaceae</taxon>
        <taxon>Candidatus Brocadia</taxon>
    </lineage>
</organism>
<sequence>MIGFLHHFVGKCIFKKNRGKCVNTTRMARAIILKDIYYLNYAHTVHIPMNNVKEQRIRKSDDLSNRLQVVQCSSQNAFPL</sequence>
<reference evidence="1 2" key="1">
    <citation type="journal article" date="2016" name="Genome Announc.">
        <title>Draft Genome Sequence of the Anaerobic Ammonium-Oxidizing Bacterium 'Candidatus Brocadia sp. 40'.</title>
        <authorList>
            <person name="Ali M."/>
            <person name="Haroon M.F."/>
            <person name="Narita Y."/>
            <person name="Zhang L."/>
            <person name="Rangel Shaw D."/>
            <person name="Okabe S."/>
            <person name="Saikaly P.E."/>
        </authorList>
    </citation>
    <scope>NUCLEOTIDE SEQUENCE [LARGE SCALE GENOMIC DNA]</scope>
    <source>
        <strain evidence="1 2">40</strain>
    </source>
</reference>
<evidence type="ECO:0000313" key="1">
    <source>
        <dbReference type="EMBL" id="OQD45970.1"/>
    </source>
</evidence>
<gene>
    <name evidence="1" type="ORF">BIY37_05655</name>
</gene>
<accession>A0A1V6M0R0</accession>
<evidence type="ECO:0000313" key="2">
    <source>
        <dbReference type="Proteomes" id="UP000242219"/>
    </source>
</evidence>
<proteinExistence type="predicted"/>
<dbReference type="EMBL" id="MJUW02000066">
    <property type="protein sequence ID" value="OQD45970.1"/>
    <property type="molecule type" value="Genomic_DNA"/>
</dbReference>
<comment type="caution">
    <text evidence="1">The sequence shown here is derived from an EMBL/GenBank/DDBJ whole genome shotgun (WGS) entry which is preliminary data.</text>
</comment>
<protein>
    <submittedName>
        <fullName evidence="1">Uncharacterized protein</fullName>
    </submittedName>
</protein>
<dbReference type="Proteomes" id="UP000242219">
    <property type="component" value="Unassembled WGS sequence"/>
</dbReference>
<keyword evidence="2" id="KW-1185">Reference proteome</keyword>
<name>A0A1V6M0R0_9BACT</name>